<dbReference type="PRINTS" id="PR00320">
    <property type="entry name" value="GPROTEINBRPT"/>
</dbReference>
<dbReference type="SUPFAM" id="SSF52540">
    <property type="entry name" value="P-loop containing nucleoside triphosphate hydrolases"/>
    <property type="match status" value="1"/>
</dbReference>
<evidence type="ECO:0000256" key="2">
    <source>
        <dbReference type="ARBA" id="ARBA00022737"/>
    </source>
</evidence>
<dbReference type="OrthoDB" id="3027122at2759"/>
<dbReference type="Gene3D" id="3.40.50.300">
    <property type="entry name" value="P-loop containing nucleotide triphosphate hydrolases"/>
    <property type="match status" value="1"/>
</dbReference>
<proteinExistence type="predicted"/>
<dbReference type="InterPro" id="IPR001680">
    <property type="entry name" value="WD40_rpt"/>
</dbReference>
<feature type="repeat" description="WD" evidence="3">
    <location>
        <begin position="855"/>
        <end position="896"/>
    </location>
</feature>
<feature type="repeat" description="WD" evidence="3">
    <location>
        <begin position="897"/>
        <end position="938"/>
    </location>
</feature>
<evidence type="ECO:0000256" key="3">
    <source>
        <dbReference type="PROSITE-ProRule" id="PRU00221"/>
    </source>
</evidence>
<feature type="repeat" description="WD" evidence="3">
    <location>
        <begin position="771"/>
        <end position="812"/>
    </location>
</feature>
<evidence type="ECO:0000313" key="5">
    <source>
        <dbReference type="EMBL" id="KAF5367685.1"/>
    </source>
</evidence>
<dbReference type="InterPro" id="IPR027417">
    <property type="entry name" value="P-loop_NTPase"/>
</dbReference>
<dbReference type="Pfam" id="PF00400">
    <property type="entry name" value="WD40"/>
    <property type="match status" value="14"/>
</dbReference>
<dbReference type="PROSITE" id="PS00678">
    <property type="entry name" value="WD_REPEATS_1"/>
    <property type="match status" value="12"/>
</dbReference>
<feature type="repeat" description="WD" evidence="3">
    <location>
        <begin position="939"/>
        <end position="980"/>
    </location>
</feature>
<dbReference type="InterPro" id="IPR018391">
    <property type="entry name" value="PQQ_b-propeller_rpt"/>
</dbReference>
<dbReference type="SUPFAM" id="SSF50978">
    <property type="entry name" value="WD40 repeat-like"/>
    <property type="match status" value="2"/>
</dbReference>
<dbReference type="SMART" id="SM00564">
    <property type="entry name" value="PQQ"/>
    <property type="match status" value="13"/>
</dbReference>
<feature type="repeat" description="WD" evidence="3">
    <location>
        <begin position="1149"/>
        <end position="1190"/>
    </location>
</feature>
<feature type="repeat" description="WD" evidence="3">
    <location>
        <begin position="1191"/>
        <end position="1232"/>
    </location>
</feature>
<feature type="domain" description="Nephrocystin 3-like N-terminal" evidence="4">
    <location>
        <begin position="141"/>
        <end position="296"/>
    </location>
</feature>
<keyword evidence="6" id="KW-1185">Reference proteome</keyword>
<feature type="repeat" description="WD" evidence="3">
    <location>
        <begin position="687"/>
        <end position="728"/>
    </location>
</feature>
<evidence type="ECO:0000313" key="6">
    <source>
        <dbReference type="Proteomes" id="UP000559256"/>
    </source>
</evidence>
<gene>
    <name evidence="5" type="ORF">D9758_009894</name>
</gene>
<feature type="repeat" description="WD" evidence="3">
    <location>
        <begin position="1107"/>
        <end position="1148"/>
    </location>
</feature>
<dbReference type="Proteomes" id="UP000559256">
    <property type="component" value="Unassembled WGS sequence"/>
</dbReference>
<dbReference type="InterPro" id="IPR020472">
    <property type="entry name" value="WD40_PAC1"/>
</dbReference>
<dbReference type="InterPro" id="IPR015943">
    <property type="entry name" value="WD40/YVTN_repeat-like_dom_sf"/>
</dbReference>
<dbReference type="PROSITE" id="PS50082">
    <property type="entry name" value="WD_REPEATS_2"/>
    <property type="match status" value="14"/>
</dbReference>
<keyword evidence="1 3" id="KW-0853">WD repeat</keyword>
<dbReference type="SMART" id="SM00320">
    <property type="entry name" value="WD40"/>
    <property type="match status" value="14"/>
</dbReference>
<evidence type="ECO:0000256" key="1">
    <source>
        <dbReference type="ARBA" id="ARBA00022574"/>
    </source>
</evidence>
<feature type="repeat" description="WD" evidence="3">
    <location>
        <begin position="1065"/>
        <end position="1106"/>
    </location>
</feature>
<keyword evidence="2" id="KW-0677">Repeat</keyword>
<dbReference type="Gene3D" id="2.130.10.10">
    <property type="entry name" value="YVTN repeat-like/Quinoprotein amine dehydrogenase"/>
    <property type="match status" value="7"/>
</dbReference>
<dbReference type="PANTHER" id="PTHR44129">
    <property type="entry name" value="WD REPEAT-CONTAINING PROTEIN POP1"/>
    <property type="match status" value="1"/>
</dbReference>
<feature type="repeat" description="WD" evidence="3">
    <location>
        <begin position="1023"/>
        <end position="1064"/>
    </location>
</feature>
<dbReference type="EMBL" id="JAACJM010000018">
    <property type="protein sequence ID" value="KAF5367685.1"/>
    <property type="molecule type" value="Genomic_DNA"/>
</dbReference>
<reference evidence="5 6" key="1">
    <citation type="journal article" date="2020" name="ISME J.">
        <title>Uncovering the hidden diversity of litter-decomposition mechanisms in mushroom-forming fungi.</title>
        <authorList>
            <person name="Floudas D."/>
            <person name="Bentzer J."/>
            <person name="Ahren D."/>
            <person name="Johansson T."/>
            <person name="Persson P."/>
            <person name="Tunlid A."/>
        </authorList>
    </citation>
    <scope>NUCLEOTIDE SEQUENCE [LARGE SCALE GENOMIC DNA]</scope>
    <source>
        <strain evidence="5 6">CBS 291.85</strain>
    </source>
</reference>
<feature type="repeat" description="WD" evidence="3">
    <location>
        <begin position="729"/>
        <end position="770"/>
    </location>
</feature>
<dbReference type="InterPro" id="IPR056884">
    <property type="entry name" value="NPHP3-like_N"/>
</dbReference>
<dbReference type="Pfam" id="PF24883">
    <property type="entry name" value="NPHP3_N"/>
    <property type="match status" value="1"/>
</dbReference>
<feature type="repeat" description="WD" evidence="3">
    <location>
        <begin position="1233"/>
        <end position="1274"/>
    </location>
</feature>
<dbReference type="InterPro" id="IPR019775">
    <property type="entry name" value="WD40_repeat_CS"/>
</dbReference>
<organism evidence="5 6">
    <name type="scientific">Tetrapyrgos nigripes</name>
    <dbReference type="NCBI Taxonomy" id="182062"/>
    <lineage>
        <taxon>Eukaryota</taxon>
        <taxon>Fungi</taxon>
        <taxon>Dikarya</taxon>
        <taxon>Basidiomycota</taxon>
        <taxon>Agaricomycotina</taxon>
        <taxon>Agaricomycetes</taxon>
        <taxon>Agaricomycetidae</taxon>
        <taxon>Agaricales</taxon>
        <taxon>Marasmiineae</taxon>
        <taxon>Marasmiaceae</taxon>
        <taxon>Tetrapyrgos</taxon>
    </lineage>
</organism>
<name>A0A8H5LRT5_9AGAR</name>
<sequence>MNSLQTNIDKLRNEMAKPWWREIIDAHADAESIQHLQGFVRDTYLIFVMELGIQTAISTEKGLQLNTKIMSLLEEDKDARLNFDKIGGEVQEIKDKTLEILKSQRFSDLRRTEKARFDAVTDTPRTACTPGTREDILGGLMKWAEDDSDRRVYWMNGMAGTGKTTIAYSFCQQLQNKRILGASFFASRAGEETADHSCILPTIAYQLARCSFAFSSALLKCLEDEEASGSSALHSQFNKLILKPAQGAESSMGQKLLIIVCDGLDECRNLSQISRILSILIKNAHSLPIKFYISSRPTSEISIQFPLNKHPGCRLHDVEEYYVRKDIKIFLEHRFAEIRTEKSISEQGWPSEDQLNQLLDLSGRLFIYAATACLFVADPRIQNPDSTQKALRDILSYSASNPTPGNEASHGELDALYCTVLSSAHRDDKENEILKNVLHLITTAQTPLSQTAIAELLPIDISSRFLQSTLSSLQSVISVPANHSQPIQIFHASFPDFLSDKDRSKTYHHTPKESHSILAKKCLEYLNGHLDKNICRLQDKNVHVSQANTVGHISEALQYACMYWITHYLEASDKSTLHELINKFFEKWVLQWAECMSLLGRLDIVVKMLHNLKRAQFVDAKIQQLAGDTRHCVLQCFNTIRDHPLEIYYSALFWLPKKSIIREFYLQKIPWELPVGVSNVWERHDHVIQAKGNINCIALSADGQRVVSQSDDKTIQIWNVETGEEEKKLEGHSGWVTSVAFSADGQRVVSGSFDKTIRIWNVETGEEEKKLEGHSDWVRSVAFSADGQRVVSGSHDKTIRIWNVETGEEEKKLEGHSDWVTSVAFSADGQRVVSGSEDKTIRIWNVETEEEEKKLEGHSDRVTSVAFSADGQRVVSGSHDKTIRIWNVETGEEEKKLEGHSNSVISVAFSADGQRVVSGSHDKTIRIWNVETGEEEKKLEGHSDRVRSVAFSADGQRVVSGSEDKTIRIWNVEAGEEEKKLEGHSDRVTSVAFSADGQRVVSGSFDKTIRIWNVETEEEEKKLEGHSDWVTSVAFSADGQRVVSGSHDKTIRIWNVETGEEEKKLEGHSNSVISVAFSADGQHVVSRSHDKTIRIWNVETGEEEKKLEGHSGWVMSVAFSADGQRVVSGSHDKTILIWNVETGEEEKKLEGHSDWVTSVAFSPDGQRVVSGSHDKTIRIWNVETGEEEKKLEGHPDQVTSVAFSADGQRVVSGSFDKTIRIWNVETGEEEKKLEGHSDWVTSVAFSADGQRVVSGSHDKTIQIWNVETGEEEKKLDQHSQSAANEQKIATDVSHYLHDQWIHHPFIGELDRIYLPFTDIFCSAIHDDIRLLCLGFRSGKVLILKAL</sequence>
<protein>
    <recommendedName>
        <fullName evidence="4">Nephrocystin 3-like N-terminal domain-containing protein</fullName>
    </recommendedName>
</protein>
<evidence type="ECO:0000259" key="4">
    <source>
        <dbReference type="Pfam" id="PF24883"/>
    </source>
</evidence>
<feature type="repeat" description="WD" evidence="3">
    <location>
        <begin position="813"/>
        <end position="854"/>
    </location>
</feature>
<dbReference type="PROSITE" id="PS50294">
    <property type="entry name" value="WD_REPEATS_REGION"/>
    <property type="match status" value="14"/>
</dbReference>
<comment type="caution">
    <text evidence="5">The sequence shown here is derived from an EMBL/GenBank/DDBJ whole genome shotgun (WGS) entry which is preliminary data.</text>
</comment>
<dbReference type="CDD" id="cd00200">
    <property type="entry name" value="WD40"/>
    <property type="match status" value="2"/>
</dbReference>
<dbReference type="InterPro" id="IPR036322">
    <property type="entry name" value="WD40_repeat_dom_sf"/>
</dbReference>
<dbReference type="InterPro" id="IPR050349">
    <property type="entry name" value="WD_LIS1/nudF_dynein_reg"/>
</dbReference>
<feature type="repeat" description="WD" evidence="3">
    <location>
        <begin position="981"/>
        <end position="1022"/>
    </location>
</feature>
<accession>A0A8H5LRT5</accession>